<dbReference type="Proteomes" id="UP000694843">
    <property type="component" value="Unplaced"/>
</dbReference>
<feature type="region of interest" description="Disordered" evidence="1">
    <location>
        <begin position="76"/>
        <end position="217"/>
    </location>
</feature>
<feature type="compositionally biased region" description="Polar residues" evidence="1">
    <location>
        <begin position="127"/>
        <end position="139"/>
    </location>
</feature>
<dbReference type="AlphaFoldDB" id="A0A8B7NYI7"/>
<dbReference type="RefSeq" id="XP_018018838.2">
    <property type="nucleotide sequence ID" value="XM_018163349.2"/>
</dbReference>
<sequence length="252" mass="26986">MVGEMALLPPRSSLDLSVGGQQVTVDDGDLLAPLSSPLTVKPLDGECIYECIGIVPSTVTPSTGASVSVQELKANWELPPPPDCAPPPPPPFTNTSSVPTSWDPPSAPHDPSFFPDPPPPIASTSSFSTQTDKTSFKNNSKSKHKANVSQPTNITNDRLAAEDVPEKFHPNGVIVEDGDLMCETGRSRSVMGGDEGLGEEEEPIEEEFEEDEEDDDGSFTVHFAHHGRKESEYGLLVESCPILKKLQALLVA</sequence>
<feature type="compositionally biased region" description="Basic and acidic residues" evidence="1">
    <location>
        <begin position="159"/>
        <end position="169"/>
    </location>
</feature>
<accession>A0A8B7NYI7</accession>
<dbReference type="KEGG" id="hazt:108675346"/>
<proteinExistence type="predicted"/>
<evidence type="ECO:0000313" key="3">
    <source>
        <dbReference type="RefSeq" id="XP_018018838.2"/>
    </source>
</evidence>
<name>A0A8B7NYI7_HYAAZ</name>
<evidence type="ECO:0000256" key="1">
    <source>
        <dbReference type="SAM" id="MobiDB-lite"/>
    </source>
</evidence>
<reference evidence="3" key="1">
    <citation type="submission" date="2025-08" db="UniProtKB">
        <authorList>
            <consortium name="RefSeq"/>
        </authorList>
    </citation>
    <scope>IDENTIFICATION</scope>
    <source>
        <tissue evidence="3">Whole organism</tissue>
    </source>
</reference>
<gene>
    <name evidence="3" type="primary">LOC108675346</name>
</gene>
<feature type="compositionally biased region" description="Polar residues" evidence="1">
    <location>
        <begin position="147"/>
        <end position="156"/>
    </location>
</feature>
<evidence type="ECO:0000313" key="2">
    <source>
        <dbReference type="Proteomes" id="UP000694843"/>
    </source>
</evidence>
<dbReference type="GeneID" id="108675346"/>
<feature type="compositionally biased region" description="Pro residues" evidence="1">
    <location>
        <begin position="78"/>
        <end position="92"/>
    </location>
</feature>
<protein>
    <submittedName>
        <fullName evidence="3">Pectinesterase inhibitor 10</fullName>
    </submittedName>
</protein>
<organism evidence="2 3">
    <name type="scientific">Hyalella azteca</name>
    <name type="common">Amphipod</name>
    <dbReference type="NCBI Taxonomy" id="294128"/>
    <lineage>
        <taxon>Eukaryota</taxon>
        <taxon>Metazoa</taxon>
        <taxon>Ecdysozoa</taxon>
        <taxon>Arthropoda</taxon>
        <taxon>Crustacea</taxon>
        <taxon>Multicrustacea</taxon>
        <taxon>Malacostraca</taxon>
        <taxon>Eumalacostraca</taxon>
        <taxon>Peracarida</taxon>
        <taxon>Amphipoda</taxon>
        <taxon>Senticaudata</taxon>
        <taxon>Talitrida</taxon>
        <taxon>Talitroidea</taxon>
        <taxon>Hyalellidae</taxon>
        <taxon>Hyalella</taxon>
    </lineage>
</organism>
<keyword evidence="2" id="KW-1185">Reference proteome</keyword>
<feature type="compositionally biased region" description="Acidic residues" evidence="1">
    <location>
        <begin position="196"/>
        <end position="217"/>
    </location>
</feature>